<keyword evidence="2" id="KW-0489">Methyltransferase</keyword>
<keyword evidence="1" id="KW-0175">Coiled coil</keyword>
<proteinExistence type="predicted"/>
<evidence type="ECO:0000313" key="3">
    <source>
        <dbReference type="Proteomes" id="UP000001364"/>
    </source>
</evidence>
<keyword evidence="3" id="KW-1185">Reference proteome</keyword>
<dbReference type="SUPFAM" id="SSF53335">
    <property type="entry name" value="S-adenosyl-L-methionine-dependent methyltransferases"/>
    <property type="match status" value="1"/>
</dbReference>
<sequence length="309" mass="34069">MARLRGGIVMVAGLSWLGRLGVSQATDLALTEAAAREAAARAEANALRARLDKLEAQVALTERYFTEAFWSALDVAYEPILAQRPLTCIVCGHTDGRNGFEIREDRCYFGGGRLERYVCPGCDCIFGPQKYLDLDEAFVGKDYQVLYSRYAEGDTTANELRAFRSLTAEPGGRYLDWGAGGGWNRTLETLKGEGWDIVAHEPNAAGAIAESGAQVWDGVSGGFDGIFSNNVIEHFRDPVAQFQAFHALLKPGGKMAHASPCYDYCFAFTRFHSVFLLGRSPNILAERTGFRVVDSERDGEYINHVFQRV</sequence>
<dbReference type="EMBL" id="CP001340">
    <property type="protein sequence ID" value="ACL95213.1"/>
    <property type="molecule type" value="Genomic_DNA"/>
</dbReference>
<dbReference type="GeneID" id="7331213"/>
<accession>A0A0H3C8W5</accession>
<dbReference type="AlphaFoldDB" id="A0A0H3C8W5"/>
<dbReference type="HOGENOM" id="CLU_959336_0_0_5"/>
<evidence type="ECO:0000256" key="1">
    <source>
        <dbReference type="SAM" id="Coils"/>
    </source>
</evidence>
<dbReference type="KEGG" id="ccs:CCNA_01748"/>
<dbReference type="OrthoDB" id="9815644at2"/>
<dbReference type="InterPro" id="IPR029063">
    <property type="entry name" value="SAM-dependent_MTases_sf"/>
</dbReference>
<dbReference type="Proteomes" id="UP000001364">
    <property type="component" value="Chromosome"/>
</dbReference>
<dbReference type="SMR" id="A0A0H3C8W5"/>
<dbReference type="Gene3D" id="3.40.50.150">
    <property type="entry name" value="Vaccinia Virus protein VP39"/>
    <property type="match status" value="1"/>
</dbReference>
<dbReference type="GO" id="GO:0008168">
    <property type="term" value="F:methyltransferase activity"/>
    <property type="evidence" value="ECO:0007669"/>
    <property type="project" value="UniProtKB-KW"/>
</dbReference>
<evidence type="ECO:0000313" key="2">
    <source>
        <dbReference type="EMBL" id="ACL95213.1"/>
    </source>
</evidence>
<protein>
    <submittedName>
        <fullName evidence="2">Methyltransferase</fullName>
        <ecNumber evidence="2">2.1.1.-</ecNumber>
    </submittedName>
</protein>
<name>A0A0H3C8W5_CAUVN</name>
<dbReference type="GO" id="GO:0032259">
    <property type="term" value="P:methylation"/>
    <property type="evidence" value="ECO:0007669"/>
    <property type="project" value="UniProtKB-KW"/>
</dbReference>
<dbReference type="RefSeq" id="WP_010919548.1">
    <property type="nucleotide sequence ID" value="NC_011916.1"/>
</dbReference>
<keyword evidence="2" id="KW-0808">Transferase</keyword>
<dbReference type="EC" id="2.1.1.-" evidence="2"/>
<dbReference type="PATRIC" id="fig|565050.3.peg.1724"/>
<dbReference type="Pfam" id="PF13489">
    <property type="entry name" value="Methyltransf_23"/>
    <property type="match status" value="1"/>
</dbReference>
<reference evidence="2 3" key="1">
    <citation type="journal article" date="2010" name="J. Bacteriol.">
        <title>The genetic basis of laboratory adaptation in Caulobacter crescentus.</title>
        <authorList>
            <person name="Marks M.E."/>
            <person name="Castro-Rojas C.M."/>
            <person name="Teiling C."/>
            <person name="Du L."/>
            <person name="Kapatral V."/>
            <person name="Walunas T.L."/>
            <person name="Crosson S."/>
        </authorList>
    </citation>
    <scope>NUCLEOTIDE SEQUENCE [LARGE SCALE GENOMIC DNA]</scope>
    <source>
        <strain evidence="3">NA1000 / CB15N</strain>
    </source>
</reference>
<organism evidence="2 3">
    <name type="scientific">Caulobacter vibrioides (strain NA1000 / CB15N)</name>
    <name type="common">Caulobacter crescentus</name>
    <dbReference type="NCBI Taxonomy" id="565050"/>
    <lineage>
        <taxon>Bacteria</taxon>
        <taxon>Pseudomonadati</taxon>
        <taxon>Pseudomonadota</taxon>
        <taxon>Alphaproteobacteria</taxon>
        <taxon>Caulobacterales</taxon>
        <taxon>Caulobacteraceae</taxon>
        <taxon>Caulobacter</taxon>
    </lineage>
</organism>
<gene>
    <name evidence="2" type="ordered locus">CCNA_01748</name>
</gene>
<dbReference type="RefSeq" id="YP_002517121.1">
    <property type="nucleotide sequence ID" value="NC_011916.1"/>
</dbReference>
<feature type="coiled-coil region" evidence="1">
    <location>
        <begin position="30"/>
        <end position="64"/>
    </location>
</feature>